<evidence type="ECO:0000313" key="1">
    <source>
        <dbReference type="EMBL" id="MET2831130.1"/>
    </source>
</evidence>
<proteinExistence type="predicted"/>
<reference evidence="1 2" key="1">
    <citation type="submission" date="2024-06" db="EMBL/GenBank/DDBJ databases">
        <authorList>
            <person name="Kim D.-U."/>
        </authorList>
    </citation>
    <scope>NUCLEOTIDE SEQUENCE [LARGE SCALE GENOMIC DNA]</scope>
    <source>
        <strain evidence="1 2">KACC15460</strain>
    </source>
</reference>
<keyword evidence="2" id="KW-1185">Reference proteome</keyword>
<sequence>MIISTGMDGELRYRQDNLNRATRLCQMAVMAASVPGLSVEPFETRFISPETIVPASRFIDSHRLCWSASAMMAARPNWKGFIKFGEVAGALRRARSRLFVFEKPPKNAAT</sequence>
<evidence type="ECO:0000313" key="2">
    <source>
        <dbReference type="Proteomes" id="UP001548832"/>
    </source>
</evidence>
<comment type="caution">
    <text evidence="1">The sequence shown here is derived from an EMBL/GenBank/DDBJ whole genome shotgun (WGS) entry which is preliminary data.</text>
</comment>
<dbReference type="EMBL" id="JBEWSZ010000003">
    <property type="protein sequence ID" value="MET2831130.1"/>
    <property type="molecule type" value="Genomic_DNA"/>
</dbReference>
<protein>
    <submittedName>
        <fullName evidence="1">Uncharacterized protein</fullName>
    </submittedName>
</protein>
<accession>A0ABV2DM68</accession>
<name>A0ABV2DM68_9HYPH</name>
<gene>
    <name evidence="1" type="ORF">ABVQ20_29565</name>
</gene>
<dbReference type="RefSeq" id="WP_354463247.1">
    <property type="nucleotide sequence ID" value="NZ_JBEWSZ010000003.1"/>
</dbReference>
<organism evidence="1 2">
    <name type="scientific">Mesorhizobium shangrilense</name>
    <dbReference type="NCBI Taxonomy" id="460060"/>
    <lineage>
        <taxon>Bacteria</taxon>
        <taxon>Pseudomonadati</taxon>
        <taxon>Pseudomonadota</taxon>
        <taxon>Alphaproteobacteria</taxon>
        <taxon>Hyphomicrobiales</taxon>
        <taxon>Phyllobacteriaceae</taxon>
        <taxon>Mesorhizobium</taxon>
    </lineage>
</organism>
<dbReference type="Proteomes" id="UP001548832">
    <property type="component" value="Unassembled WGS sequence"/>
</dbReference>